<comment type="similarity">
    <text evidence="1">Belongs to the transferase hexapeptide repeat family.</text>
</comment>
<gene>
    <name evidence="4" type="ORF">ACFFRE_07515</name>
</gene>
<dbReference type="Pfam" id="PF00483">
    <property type="entry name" value="NTP_transferase"/>
    <property type="match status" value="1"/>
</dbReference>
<keyword evidence="5" id="KW-1185">Reference proteome</keyword>
<name>A0ABV6C2S3_9ACTN</name>
<organism evidence="4 5">
    <name type="scientific">Aciditerrimonas ferrireducens</name>
    <dbReference type="NCBI Taxonomy" id="667306"/>
    <lineage>
        <taxon>Bacteria</taxon>
        <taxon>Bacillati</taxon>
        <taxon>Actinomycetota</taxon>
        <taxon>Acidimicrobiia</taxon>
        <taxon>Acidimicrobiales</taxon>
        <taxon>Acidimicrobiaceae</taxon>
        <taxon>Aciditerrimonas</taxon>
    </lineage>
</organism>
<protein>
    <submittedName>
        <fullName evidence="4">Sugar phosphate nucleotidyltransferase</fullName>
    </submittedName>
</protein>
<comment type="caution">
    <text evidence="4">The sequence shown here is derived from an EMBL/GenBank/DDBJ whole genome shotgun (WGS) entry which is preliminary data.</text>
</comment>
<reference evidence="4 5" key="1">
    <citation type="submission" date="2024-09" db="EMBL/GenBank/DDBJ databases">
        <authorList>
            <person name="Sun Q."/>
            <person name="Mori K."/>
        </authorList>
    </citation>
    <scope>NUCLEOTIDE SEQUENCE [LARGE SCALE GENOMIC DNA]</scope>
    <source>
        <strain evidence="4 5">JCM 15389</strain>
    </source>
</reference>
<dbReference type="InterPro" id="IPR050486">
    <property type="entry name" value="Mannose-1P_guanyltransferase"/>
</dbReference>
<dbReference type="InterPro" id="IPR029044">
    <property type="entry name" value="Nucleotide-diphossugar_trans"/>
</dbReference>
<dbReference type="Pfam" id="PF25087">
    <property type="entry name" value="GMPPB_C"/>
    <property type="match status" value="1"/>
</dbReference>
<feature type="domain" description="Nucleotidyl transferase" evidence="2">
    <location>
        <begin position="3"/>
        <end position="233"/>
    </location>
</feature>
<evidence type="ECO:0000259" key="3">
    <source>
        <dbReference type="Pfam" id="PF25087"/>
    </source>
</evidence>
<dbReference type="EMBL" id="JBHLYQ010000062">
    <property type="protein sequence ID" value="MFC0081995.1"/>
    <property type="molecule type" value="Genomic_DNA"/>
</dbReference>
<dbReference type="CDD" id="cd04181">
    <property type="entry name" value="NTP_transferase"/>
    <property type="match status" value="1"/>
</dbReference>
<dbReference type="Gene3D" id="3.90.550.10">
    <property type="entry name" value="Spore Coat Polysaccharide Biosynthesis Protein SpsA, Chain A"/>
    <property type="match status" value="1"/>
</dbReference>
<proteinExistence type="inferred from homology"/>
<dbReference type="SUPFAM" id="SSF51161">
    <property type="entry name" value="Trimeric LpxA-like enzymes"/>
    <property type="match status" value="1"/>
</dbReference>
<dbReference type="Proteomes" id="UP001589788">
    <property type="component" value="Unassembled WGS sequence"/>
</dbReference>
<dbReference type="InterPro" id="IPR005835">
    <property type="entry name" value="NTP_transferase_dom"/>
</dbReference>
<dbReference type="PANTHER" id="PTHR22572">
    <property type="entry name" value="SUGAR-1-PHOSPHATE GUANYL TRANSFERASE"/>
    <property type="match status" value="1"/>
</dbReference>
<dbReference type="InterPro" id="IPR011004">
    <property type="entry name" value="Trimer_LpxA-like_sf"/>
</dbReference>
<dbReference type="InterPro" id="IPR056729">
    <property type="entry name" value="GMPPB_C"/>
</dbReference>
<feature type="domain" description="Mannose-1-phosphate guanyltransferase C-terminal" evidence="3">
    <location>
        <begin position="271"/>
        <end position="354"/>
    </location>
</feature>
<dbReference type="Gene3D" id="2.160.10.10">
    <property type="entry name" value="Hexapeptide repeat proteins"/>
    <property type="match status" value="1"/>
</dbReference>
<dbReference type="SUPFAM" id="SSF53448">
    <property type="entry name" value="Nucleotide-diphospho-sugar transferases"/>
    <property type="match status" value="1"/>
</dbReference>
<evidence type="ECO:0000313" key="5">
    <source>
        <dbReference type="Proteomes" id="UP001589788"/>
    </source>
</evidence>
<accession>A0ABV6C2S3</accession>
<evidence type="ECO:0000313" key="4">
    <source>
        <dbReference type="EMBL" id="MFC0081995.1"/>
    </source>
</evidence>
<evidence type="ECO:0000259" key="2">
    <source>
        <dbReference type="Pfam" id="PF00483"/>
    </source>
</evidence>
<sequence length="361" mass="36970">MRAVVLVGGEGTRLRPLTWTRPKQLLPVVGVAMLERVVEQLARAGVDEVVLSLGYRPEAFLAHYGSGRCGVLPARCVVEAEPLDTAGAIAFAAREAGIEEAFVAVNGDVLADVDLAGLLALHRRLGAAASIATVGVEDPSRFGVVVSDEAGWVRSFVEKPPAGTAPSNQINAGCYLLEPEALAKVEPGQRVSIEREVFPALAAEGRLGALAVEGYWLDTGTPRAYLQAHADYLAGRRGWPPSPGARELRPGVWVSGEATLAGRIEATSWLGPGAVVAAGARVRGSALGAGAQVGEGAEVVDAVLLPGARVGAGAQVRDSVVGEGAEVGAGASLRAETVVGDGAEVPEGAVLEGARLPDLGR</sequence>
<evidence type="ECO:0000256" key="1">
    <source>
        <dbReference type="ARBA" id="ARBA00007274"/>
    </source>
</evidence>
<dbReference type="RefSeq" id="WP_377789360.1">
    <property type="nucleotide sequence ID" value="NZ_JBHLYQ010000062.1"/>
</dbReference>